<dbReference type="SUPFAM" id="SSF46977">
    <property type="entry name" value="Succinate dehydrogenase/fumarate reductase flavoprotein C-terminal domain"/>
    <property type="match status" value="1"/>
</dbReference>
<dbReference type="PANTHER" id="PTHR42716">
    <property type="entry name" value="L-ASPARTATE OXIDASE"/>
    <property type="match status" value="1"/>
</dbReference>
<evidence type="ECO:0000313" key="13">
    <source>
        <dbReference type="Proteomes" id="UP000635278"/>
    </source>
</evidence>
<organism evidence="12 13">
    <name type="scientific">Acetobacter musti</name>
    <dbReference type="NCBI Taxonomy" id="864732"/>
    <lineage>
        <taxon>Bacteria</taxon>
        <taxon>Pseudomonadati</taxon>
        <taxon>Pseudomonadota</taxon>
        <taxon>Alphaproteobacteria</taxon>
        <taxon>Acetobacterales</taxon>
        <taxon>Acetobacteraceae</taxon>
        <taxon>Acetobacter</taxon>
    </lineage>
</organism>
<comment type="cofactor">
    <cofactor evidence="1">
        <name>FAD</name>
        <dbReference type="ChEBI" id="CHEBI:57692"/>
    </cofactor>
</comment>
<evidence type="ECO:0000256" key="4">
    <source>
        <dbReference type="ARBA" id="ARBA00012173"/>
    </source>
</evidence>
<gene>
    <name evidence="12" type="ORF">GOB93_16830</name>
</gene>
<dbReference type="InterPro" id="IPR005288">
    <property type="entry name" value="NadB"/>
</dbReference>
<evidence type="ECO:0000256" key="9">
    <source>
        <dbReference type="ARBA" id="ARBA00048305"/>
    </source>
</evidence>
<name>A0ABX0JUX6_9PROT</name>
<comment type="pathway">
    <text evidence="2">Cofactor biosynthesis; NAD(+) biosynthesis; iminoaspartate from L-aspartate (oxidase route): step 1/1.</text>
</comment>
<comment type="caution">
    <text evidence="12">The sequence shown here is derived from an EMBL/GenBank/DDBJ whole genome shotgun (WGS) entry which is preliminary data.</text>
</comment>
<dbReference type="InterPro" id="IPR037099">
    <property type="entry name" value="Fum_R/Succ_DH_flav-like_C_sf"/>
</dbReference>
<dbReference type="Pfam" id="PF02910">
    <property type="entry name" value="Succ_DH_flav_C"/>
    <property type="match status" value="1"/>
</dbReference>
<comment type="catalytic activity">
    <reaction evidence="9">
        <text>L-aspartate + O2 = iminosuccinate + H2O2</text>
        <dbReference type="Rhea" id="RHEA:25876"/>
        <dbReference type="ChEBI" id="CHEBI:15379"/>
        <dbReference type="ChEBI" id="CHEBI:16240"/>
        <dbReference type="ChEBI" id="CHEBI:29991"/>
        <dbReference type="ChEBI" id="CHEBI:77875"/>
        <dbReference type="EC" id="1.4.3.16"/>
    </reaction>
    <physiologicalReaction direction="left-to-right" evidence="9">
        <dbReference type="Rhea" id="RHEA:25877"/>
    </physiologicalReaction>
</comment>
<evidence type="ECO:0000256" key="6">
    <source>
        <dbReference type="ARBA" id="ARBA00022642"/>
    </source>
</evidence>
<keyword evidence="8" id="KW-0560">Oxidoreductase</keyword>
<keyword evidence="6" id="KW-0662">Pyridine nucleotide biosynthesis</keyword>
<dbReference type="PRINTS" id="PR00368">
    <property type="entry name" value="FADPNR"/>
</dbReference>
<dbReference type="PRINTS" id="PR00469">
    <property type="entry name" value="PNDRDTASEII"/>
</dbReference>
<evidence type="ECO:0000313" key="12">
    <source>
        <dbReference type="EMBL" id="NHN86290.1"/>
    </source>
</evidence>
<evidence type="ECO:0000256" key="8">
    <source>
        <dbReference type="ARBA" id="ARBA00023002"/>
    </source>
</evidence>
<evidence type="ECO:0000259" key="10">
    <source>
        <dbReference type="Pfam" id="PF00890"/>
    </source>
</evidence>
<dbReference type="InterPro" id="IPR015939">
    <property type="entry name" value="Fum_Rdtase/Succ_DH_flav-like_C"/>
</dbReference>
<reference evidence="12 13" key="1">
    <citation type="journal article" date="2020" name="Int. J. Syst. Evol. Microbiol.">
        <title>Novel acetic acid bacteria from cider fermentations: Acetobacter conturbans sp. nov. and Acetobacter fallax sp. nov.</title>
        <authorList>
            <person name="Sombolestani A.S."/>
            <person name="Cleenwerck I."/>
            <person name="Cnockaert M."/>
            <person name="Borremans W."/>
            <person name="Wieme A.D."/>
            <person name="De Vuyst L."/>
            <person name="Vandamme P."/>
        </authorList>
    </citation>
    <scope>NUCLEOTIDE SEQUENCE [LARGE SCALE GENOMIC DNA]</scope>
    <source>
        <strain evidence="12 13">LMG 30640</strain>
    </source>
</reference>
<dbReference type="EC" id="1.4.3.16" evidence="4"/>
<comment type="similarity">
    <text evidence="3">Belongs to the FAD-dependent oxidoreductase 2 family. NadB subfamily.</text>
</comment>
<dbReference type="Pfam" id="PF00890">
    <property type="entry name" value="FAD_binding_2"/>
    <property type="match status" value="1"/>
</dbReference>
<dbReference type="InterPro" id="IPR027477">
    <property type="entry name" value="Succ_DH/fumarate_Rdtase_cat_sf"/>
</dbReference>
<dbReference type="InterPro" id="IPR003953">
    <property type="entry name" value="FAD-dep_OxRdtase_2_FAD-bd"/>
</dbReference>
<evidence type="ECO:0000256" key="7">
    <source>
        <dbReference type="ARBA" id="ARBA00022827"/>
    </source>
</evidence>
<dbReference type="EMBL" id="WOTB01000030">
    <property type="protein sequence ID" value="NHN86290.1"/>
    <property type="molecule type" value="Genomic_DNA"/>
</dbReference>
<dbReference type="InterPro" id="IPR036188">
    <property type="entry name" value="FAD/NAD-bd_sf"/>
</dbReference>
<dbReference type="Gene3D" id="3.90.700.10">
    <property type="entry name" value="Succinate dehydrogenase/fumarate reductase flavoprotein, catalytic domain"/>
    <property type="match status" value="1"/>
</dbReference>
<feature type="domain" description="Fumarate reductase/succinate dehydrogenase flavoprotein-like C-terminal" evidence="11">
    <location>
        <begin position="423"/>
        <end position="458"/>
    </location>
</feature>
<dbReference type="RefSeq" id="WP_173584663.1">
    <property type="nucleotide sequence ID" value="NZ_WOTB01000030.1"/>
</dbReference>
<sequence>MTTRIDLHTLRGQPVIVGAGVAGLLTALHLGDRPCVLVSCAEPLGIGALPCGVAAALGTEETATARAARTLQNSAGLACLETVQCITSAMGGVIDTLGRLGITVAAGTHDSGYALHAALLAAVHARPTVTIIAPAALRRLILVDGQVAGIVIDAAGRTITLDTDAVILATGGACGLYNDALVPASAIGRGLAVAARAGAELSDLEFVHFHPFALSLGNTPGAGVAIPFSLYGPDALLLDEQGEKLEGQTSNPAFVARAVAERKAAGHAVFLDLRKIVTSGPPKPGSVLASFLSLCHARGIDPATQALPVKPAAAFHIGGIRTDVSGRTSLPGLWACGEAACTGFHGASLCEGNALLETVVCSQFVATDVLGRITPPFRDISGIREDQSLPRGLLAVVRKALSTSMGPARTQDILTSALVPIARFAEYDDVALIAEMMLISALKRQESRGDHFRSDFPTAGATARHITLTAAEVHIAARLIARDHPVAWSIDGAPLASMLNS</sequence>
<keyword evidence="5" id="KW-0285">Flavoprotein</keyword>
<evidence type="ECO:0000256" key="5">
    <source>
        <dbReference type="ARBA" id="ARBA00022630"/>
    </source>
</evidence>
<evidence type="ECO:0000259" key="11">
    <source>
        <dbReference type="Pfam" id="PF02910"/>
    </source>
</evidence>
<dbReference type="SUPFAM" id="SSF51905">
    <property type="entry name" value="FAD/NAD(P)-binding domain"/>
    <property type="match status" value="1"/>
</dbReference>
<evidence type="ECO:0000256" key="1">
    <source>
        <dbReference type="ARBA" id="ARBA00001974"/>
    </source>
</evidence>
<proteinExistence type="inferred from homology"/>
<dbReference type="Gene3D" id="3.50.50.60">
    <property type="entry name" value="FAD/NAD(P)-binding domain"/>
    <property type="match status" value="1"/>
</dbReference>
<dbReference type="Proteomes" id="UP000635278">
    <property type="component" value="Unassembled WGS sequence"/>
</dbReference>
<dbReference type="PANTHER" id="PTHR42716:SF2">
    <property type="entry name" value="L-ASPARTATE OXIDASE, CHLOROPLASTIC"/>
    <property type="match status" value="1"/>
</dbReference>
<dbReference type="Gene3D" id="1.20.58.100">
    <property type="entry name" value="Fumarate reductase/succinate dehydrogenase flavoprotein-like, C-terminal domain"/>
    <property type="match status" value="1"/>
</dbReference>
<dbReference type="SUPFAM" id="SSF56425">
    <property type="entry name" value="Succinate dehydrogenase/fumarate reductase flavoprotein, catalytic domain"/>
    <property type="match status" value="1"/>
</dbReference>
<feature type="domain" description="FAD-dependent oxidoreductase 2 FAD-binding" evidence="10">
    <location>
        <begin position="108"/>
        <end position="355"/>
    </location>
</feature>
<accession>A0ABX0JUX6</accession>
<evidence type="ECO:0000256" key="3">
    <source>
        <dbReference type="ARBA" id="ARBA00008562"/>
    </source>
</evidence>
<keyword evidence="13" id="KW-1185">Reference proteome</keyword>
<evidence type="ECO:0000256" key="2">
    <source>
        <dbReference type="ARBA" id="ARBA00004950"/>
    </source>
</evidence>
<keyword evidence="7" id="KW-0274">FAD</keyword>
<protein>
    <recommendedName>
        <fullName evidence="4">L-aspartate oxidase</fullName>
        <ecNumber evidence="4">1.4.3.16</ecNumber>
    </recommendedName>
</protein>